<accession>A0ABP4IQ68</accession>
<proteinExistence type="predicted"/>
<dbReference type="SUPFAM" id="SSF53335">
    <property type="entry name" value="S-adenosyl-L-methionine-dependent methyltransferases"/>
    <property type="match status" value="1"/>
</dbReference>
<dbReference type="PANTHER" id="PTHR43591:SF24">
    <property type="entry name" value="2-METHOXY-6-POLYPRENYL-1,4-BENZOQUINOL METHYLASE, MITOCHONDRIAL"/>
    <property type="match status" value="1"/>
</dbReference>
<dbReference type="InterPro" id="IPR013216">
    <property type="entry name" value="Methyltransf_11"/>
</dbReference>
<dbReference type="PANTHER" id="PTHR43591">
    <property type="entry name" value="METHYLTRANSFERASE"/>
    <property type="match status" value="1"/>
</dbReference>
<organism evidence="2 3">
    <name type="scientific">Pseudonocardia kongjuensis</name>
    <dbReference type="NCBI Taxonomy" id="102227"/>
    <lineage>
        <taxon>Bacteria</taxon>
        <taxon>Bacillati</taxon>
        <taxon>Actinomycetota</taxon>
        <taxon>Actinomycetes</taxon>
        <taxon>Pseudonocardiales</taxon>
        <taxon>Pseudonocardiaceae</taxon>
        <taxon>Pseudonocardia</taxon>
    </lineage>
</organism>
<dbReference type="CDD" id="cd02440">
    <property type="entry name" value="AdoMet_MTases"/>
    <property type="match status" value="1"/>
</dbReference>
<feature type="domain" description="Methyltransferase type 11" evidence="1">
    <location>
        <begin position="50"/>
        <end position="146"/>
    </location>
</feature>
<keyword evidence="2" id="KW-0489">Methyltransferase</keyword>
<evidence type="ECO:0000313" key="2">
    <source>
        <dbReference type="EMBL" id="GAA1396094.1"/>
    </source>
</evidence>
<keyword evidence="3" id="KW-1185">Reference proteome</keyword>
<gene>
    <name evidence="2" type="ORF">GCM10009613_46760</name>
</gene>
<evidence type="ECO:0000259" key="1">
    <source>
        <dbReference type="Pfam" id="PF08241"/>
    </source>
</evidence>
<dbReference type="Proteomes" id="UP001501414">
    <property type="component" value="Unassembled WGS sequence"/>
</dbReference>
<keyword evidence="2" id="KW-0808">Transferase</keyword>
<dbReference type="GO" id="GO:0008168">
    <property type="term" value="F:methyltransferase activity"/>
    <property type="evidence" value="ECO:0007669"/>
    <property type="project" value="UniProtKB-KW"/>
</dbReference>
<protein>
    <submittedName>
        <fullName evidence="2">Methyltransferase domain-containing protein</fullName>
    </submittedName>
</protein>
<reference evidence="3" key="1">
    <citation type="journal article" date="2019" name="Int. J. Syst. Evol. Microbiol.">
        <title>The Global Catalogue of Microorganisms (GCM) 10K type strain sequencing project: providing services to taxonomists for standard genome sequencing and annotation.</title>
        <authorList>
            <consortium name="The Broad Institute Genomics Platform"/>
            <consortium name="The Broad Institute Genome Sequencing Center for Infectious Disease"/>
            <person name="Wu L."/>
            <person name="Ma J."/>
        </authorList>
    </citation>
    <scope>NUCLEOTIDE SEQUENCE [LARGE SCALE GENOMIC DNA]</scope>
    <source>
        <strain evidence="3">JCM 11896</strain>
    </source>
</reference>
<comment type="caution">
    <text evidence="2">The sequence shown here is derived from an EMBL/GenBank/DDBJ whole genome shotgun (WGS) entry which is preliminary data.</text>
</comment>
<sequence length="274" mass="29532">MTSGRVAGMPPHDTYTHGHPEVVVRSHAARTAESSCGYLLDHLAPGTSLLDVGCGPGSITVDLAARVAPGRVRGVELVPEPLEQARAAAAERGVTVEFAVDDAYALSEPDDSWDVVHAHQVLQHVSDPVAVLREMRRVARPGGLVAVRDADYAGFHWWPADPLLDRWLELYRAVARGNDAEPDAGRRLLGWAHAAGFTEVVPSAAVWCYATADERAAWGGMWADRIHTGVGRMALDRGLAEPAELAAISDAWRAWSAHPDGWFVVPHGELLCRA</sequence>
<dbReference type="EMBL" id="BAAAJK010000033">
    <property type="protein sequence ID" value="GAA1396094.1"/>
    <property type="molecule type" value="Genomic_DNA"/>
</dbReference>
<dbReference type="GO" id="GO:0032259">
    <property type="term" value="P:methylation"/>
    <property type="evidence" value="ECO:0007669"/>
    <property type="project" value="UniProtKB-KW"/>
</dbReference>
<dbReference type="Gene3D" id="3.40.50.150">
    <property type="entry name" value="Vaccinia Virus protein VP39"/>
    <property type="match status" value="1"/>
</dbReference>
<dbReference type="Pfam" id="PF08241">
    <property type="entry name" value="Methyltransf_11"/>
    <property type="match status" value="1"/>
</dbReference>
<dbReference type="InterPro" id="IPR029063">
    <property type="entry name" value="SAM-dependent_MTases_sf"/>
</dbReference>
<evidence type="ECO:0000313" key="3">
    <source>
        <dbReference type="Proteomes" id="UP001501414"/>
    </source>
</evidence>
<name>A0ABP4IQ68_9PSEU</name>